<dbReference type="InterPro" id="IPR025714">
    <property type="entry name" value="Methyltranfer_dom"/>
</dbReference>
<dbReference type="Gene3D" id="3.40.50.150">
    <property type="entry name" value="Vaccinia Virus protein VP39"/>
    <property type="match status" value="1"/>
</dbReference>
<evidence type="ECO:0000256" key="3">
    <source>
        <dbReference type="ARBA" id="ARBA00022691"/>
    </source>
</evidence>
<dbReference type="GO" id="GO:0003676">
    <property type="term" value="F:nucleic acid binding"/>
    <property type="evidence" value="ECO:0007669"/>
    <property type="project" value="InterPro"/>
</dbReference>
<feature type="binding site" evidence="4">
    <location>
        <position position="185"/>
    </location>
    <ligand>
        <name>S-adenosyl-L-methionine</name>
        <dbReference type="ChEBI" id="CHEBI:59789"/>
    </ligand>
</feature>
<organism evidence="7 8">
    <name type="scientific">Alkalihalobacillus trypoxylicola</name>
    <dbReference type="NCBI Taxonomy" id="519424"/>
    <lineage>
        <taxon>Bacteria</taxon>
        <taxon>Bacillati</taxon>
        <taxon>Bacillota</taxon>
        <taxon>Bacilli</taxon>
        <taxon>Bacillales</taxon>
        <taxon>Bacillaceae</taxon>
        <taxon>Alkalihalobacillus</taxon>
    </lineage>
</organism>
<proteinExistence type="inferred from homology"/>
<dbReference type="GO" id="GO:0032259">
    <property type="term" value="P:methylation"/>
    <property type="evidence" value="ECO:0007669"/>
    <property type="project" value="UniProtKB-KW"/>
</dbReference>
<feature type="binding site" evidence="4">
    <location>
        <begin position="162"/>
        <end position="166"/>
    </location>
    <ligand>
        <name>S-adenosyl-L-methionine</name>
        <dbReference type="ChEBI" id="CHEBI:59789"/>
    </ligand>
</feature>
<keyword evidence="1 4" id="KW-0489">Methyltransferase</keyword>
<reference evidence="7" key="1">
    <citation type="submission" date="2016-02" db="EMBL/GenBank/DDBJ databases">
        <title>Genome sequence of Bacillus trypoxylicola KCTC 13244(T).</title>
        <authorList>
            <person name="Jeong H."/>
            <person name="Park S.-H."/>
            <person name="Choi S.-K."/>
        </authorList>
    </citation>
    <scope>NUCLEOTIDE SEQUENCE [LARGE SCALE GENOMIC DNA]</scope>
    <source>
        <strain evidence="7">KCTC 13244</strain>
    </source>
</reference>
<dbReference type="OrthoDB" id="9800643at2"/>
<evidence type="ECO:0000313" key="8">
    <source>
        <dbReference type="Proteomes" id="UP000075806"/>
    </source>
</evidence>
<protein>
    <recommendedName>
        <fullName evidence="4">Release factor glutamine methyltransferase</fullName>
        <shortName evidence="4">RF MTase</shortName>
        <ecNumber evidence="4">2.1.1.297</ecNumber>
    </recommendedName>
    <alternativeName>
        <fullName evidence="4">N5-glutamine methyltransferase PrmC</fullName>
    </alternativeName>
    <alternativeName>
        <fullName evidence="4">Protein-(glutamine-N5) MTase PrmC</fullName>
    </alternativeName>
    <alternativeName>
        <fullName evidence="4">Protein-glutamine N-methyltransferase PrmC</fullName>
    </alternativeName>
</protein>
<evidence type="ECO:0000259" key="5">
    <source>
        <dbReference type="Pfam" id="PF13847"/>
    </source>
</evidence>
<feature type="domain" description="Release factor glutamine methyltransferase N-terminal" evidence="6">
    <location>
        <begin position="44"/>
        <end position="112"/>
    </location>
</feature>
<dbReference type="InterPro" id="IPR002052">
    <property type="entry name" value="DNA_methylase_N6_adenine_CS"/>
</dbReference>
<dbReference type="RefSeq" id="WP_061949061.1">
    <property type="nucleotide sequence ID" value="NZ_LTAO01000023.1"/>
</dbReference>
<dbReference type="EC" id="2.1.1.297" evidence="4"/>
<dbReference type="CDD" id="cd02440">
    <property type="entry name" value="AdoMet_MTases"/>
    <property type="match status" value="1"/>
</dbReference>
<keyword evidence="8" id="KW-1185">Reference proteome</keyword>
<dbReference type="InterPro" id="IPR004556">
    <property type="entry name" value="HemK-like"/>
</dbReference>
<dbReference type="SUPFAM" id="SSF53335">
    <property type="entry name" value="S-adenosyl-L-methionine-dependent methyltransferases"/>
    <property type="match status" value="1"/>
</dbReference>
<dbReference type="InterPro" id="IPR029063">
    <property type="entry name" value="SAM-dependent_MTases_sf"/>
</dbReference>
<dbReference type="STRING" id="519424.AZF04_06870"/>
<accession>A0A161PJ09</accession>
<comment type="function">
    <text evidence="4">Methylates the class 1 translation termination release factors RF1/PrfA and RF2/PrfB on the glutamine residue of the universally conserved GGQ motif.</text>
</comment>
<feature type="binding site" evidence="4">
    <location>
        <begin position="230"/>
        <end position="233"/>
    </location>
    <ligand>
        <name>substrate</name>
    </ligand>
</feature>
<dbReference type="Gene3D" id="1.10.8.10">
    <property type="entry name" value="DNA helicase RuvA subunit, C-terminal domain"/>
    <property type="match status" value="1"/>
</dbReference>
<comment type="similarity">
    <text evidence="4">Belongs to the protein N5-glutamine methyltransferase family. PrmC subfamily.</text>
</comment>
<dbReference type="InterPro" id="IPR050320">
    <property type="entry name" value="N5-glutamine_MTase"/>
</dbReference>
<comment type="catalytic activity">
    <reaction evidence="4">
        <text>L-glutaminyl-[peptide chain release factor] + S-adenosyl-L-methionine = N(5)-methyl-L-glutaminyl-[peptide chain release factor] + S-adenosyl-L-homocysteine + H(+)</text>
        <dbReference type="Rhea" id="RHEA:42896"/>
        <dbReference type="Rhea" id="RHEA-COMP:10271"/>
        <dbReference type="Rhea" id="RHEA-COMP:10272"/>
        <dbReference type="ChEBI" id="CHEBI:15378"/>
        <dbReference type="ChEBI" id="CHEBI:30011"/>
        <dbReference type="ChEBI" id="CHEBI:57856"/>
        <dbReference type="ChEBI" id="CHEBI:59789"/>
        <dbReference type="ChEBI" id="CHEBI:61891"/>
        <dbReference type="EC" id="2.1.1.297"/>
    </reaction>
</comment>
<sequence>MDHVTIFGALHWASSFLQKIDEDKRYLHYERALVEVLDKKGQKLEEVKKQAHQKEITIEKPAIEWLLRHHLNLSRTDFYLCLQDTLAEDKFRPFIEDFLLYLSGVPIQHIIGYEEFFSRKFAVNSDVLIPRPETEELIVAIQKKVNELFPNHPSELQILDVGTGSGAIAVTLALEIKNSNVLALDISEPALKVAEDNSKKLGATKVQFQKSDLLHSLLEENRSFDIIVSNPPYIPNEQEKQLAVQVREHEPHLALFGGNDGYDLYRRMIKQLPKVIKDKGIIGFEVGAGQTKEVSKLLREAFKHATIECLYDINGKDRIVLAYIQ</sequence>
<dbReference type="Pfam" id="PF13847">
    <property type="entry name" value="Methyltransf_31"/>
    <property type="match status" value="1"/>
</dbReference>
<feature type="binding site" evidence="4">
    <location>
        <position position="230"/>
    </location>
    <ligand>
        <name>S-adenosyl-L-methionine</name>
        <dbReference type="ChEBI" id="CHEBI:59789"/>
    </ligand>
</feature>
<dbReference type="Pfam" id="PF17827">
    <property type="entry name" value="PrmC_N"/>
    <property type="match status" value="1"/>
</dbReference>
<dbReference type="PROSITE" id="PS00092">
    <property type="entry name" value="N6_MTASE"/>
    <property type="match status" value="1"/>
</dbReference>
<comment type="caution">
    <text evidence="7">The sequence shown here is derived from an EMBL/GenBank/DDBJ whole genome shotgun (WGS) entry which is preliminary data.</text>
</comment>
<dbReference type="InterPro" id="IPR019874">
    <property type="entry name" value="RF_methyltr_PrmC"/>
</dbReference>
<dbReference type="NCBIfam" id="TIGR00536">
    <property type="entry name" value="hemK_fam"/>
    <property type="match status" value="1"/>
</dbReference>
<dbReference type="PANTHER" id="PTHR18895:SF74">
    <property type="entry name" value="MTRF1L RELEASE FACTOR GLUTAMINE METHYLTRANSFERASE"/>
    <property type="match status" value="1"/>
</dbReference>
<dbReference type="PANTHER" id="PTHR18895">
    <property type="entry name" value="HEMK METHYLTRANSFERASE"/>
    <property type="match status" value="1"/>
</dbReference>
<dbReference type="EMBL" id="LTAO01000023">
    <property type="protein sequence ID" value="KYG29241.1"/>
    <property type="molecule type" value="Genomic_DNA"/>
</dbReference>
<dbReference type="HAMAP" id="MF_02126">
    <property type="entry name" value="RF_methyltr_PrmC"/>
    <property type="match status" value="1"/>
</dbReference>
<dbReference type="InterPro" id="IPR040758">
    <property type="entry name" value="PrmC_N"/>
</dbReference>
<keyword evidence="3 4" id="KW-0949">S-adenosyl-L-methionine</keyword>
<dbReference type="Proteomes" id="UP000075806">
    <property type="component" value="Unassembled WGS sequence"/>
</dbReference>
<name>A0A161PJ09_9BACI</name>
<comment type="caution">
    <text evidence="4">Lacks conserved residue(s) required for the propagation of feature annotation.</text>
</comment>
<gene>
    <name evidence="4" type="primary">prmC</name>
    <name evidence="7" type="ORF">AZF04_06870</name>
</gene>
<dbReference type="NCBIfam" id="TIGR03534">
    <property type="entry name" value="RF_mod_PrmC"/>
    <property type="match status" value="1"/>
</dbReference>
<evidence type="ECO:0000256" key="1">
    <source>
        <dbReference type="ARBA" id="ARBA00022603"/>
    </source>
</evidence>
<keyword evidence="2 4" id="KW-0808">Transferase</keyword>
<dbReference type="GO" id="GO:0102559">
    <property type="term" value="F:peptide chain release factor N(5)-glutamine methyltransferase activity"/>
    <property type="evidence" value="ECO:0007669"/>
    <property type="project" value="UniProtKB-EC"/>
</dbReference>
<feature type="domain" description="Methyltransferase" evidence="5">
    <location>
        <begin position="154"/>
        <end position="288"/>
    </location>
</feature>
<evidence type="ECO:0000256" key="4">
    <source>
        <dbReference type="HAMAP-Rule" id="MF_02126"/>
    </source>
</evidence>
<evidence type="ECO:0000259" key="6">
    <source>
        <dbReference type="Pfam" id="PF17827"/>
    </source>
</evidence>
<evidence type="ECO:0000313" key="7">
    <source>
        <dbReference type="EMBL" id="KYG29241.1"/>
    </source>
</evidence>
<dbReference type="AlphaFoldDB" id="A0A161PJ09"/>
<evidence type="ECO:0000256" key="2">
    <source>
        <dbReference type="ARBA" id="ARBA00022679"/>
    </source>
</evidence>